<proteinExistence type="predicted"/>
<evidence type="ECO:0000256" key="1">
    <source>
        <dbReference type="SAM" id="MobiDB-lite"/>
    </source>
</evidence>
<feature type="region of interest" description="Disordered" evidence="1">
    <location>
        <begin position="1"/>
        <end position="30"/>
    </location>
</feature>
<sequence>MTPPGANRLPLMKPMKQVPGTPRDQLPSGPSVLAQWQQMSAEPGALNSVQLSPPYDVYLGVGLGGRRRENEAGEDSVKTEQIPTAGSTVMAGKLRGSKVVAARSKFQRSNGLRSRRKERRFRAKNQKLKKEAVASFLKLYSILHDEQFKASRRIF</sequence>
<reference evidence="2 3" key="1">
    <citation type="journal article" date="2022" name="G3 (Bethesda)">
        <title>Whole-genome sequence and methylome profiling of the almond [Prunus dulcis (Mill.) D.A. Webb] cultivar 'Nonpareil'.</title>
        <authorList>
            <person name="D'Amico-Willman K.M."/>
            <person name="Ouma W.Z."/>
            <person name="Meulia T."/>
            <person name="Sideli G.M."/>
            <person name="Gradziel T.M."/>
            <person name="Fresnedo-Ramirez J."/>
        </authorList>
    </citation>
    <scope>NUCLEOTIDE SEQUENCE [LARGE SCALE GENOMIC DNA]</scope>
    <source>
        <strain evidence="2">Clone GOH B32 T37-40</strain>
    </source>
</reference>
<accession>A0AAD4Z5L8</accession>
<evidence type="ECO:0000313" key="3">
    <source>
        <dbReference type="Proteomes" id="UP001054821"/>
    </source>
</evidence>
<evidence type="ECO:0000313" key="2">
    <source>
        <dbReference type="EMBL" id="KAI5334492.1"/>
    </source>
</evidence>
<gene>
    <name evidence="2" type="ORF">L3X38_024625</name>
</gene>
<comment type="caution">
    <text evidence="2">The sequence shown here is derived from an EMBL/GenBank/DDBJ whole genome shotgun (WGS) entry which is preliminary data.</text>
</comment>
<keyword evidence="3" id="KW-1185">Reference proteome</keyword>
<protein>
    <submittedName>
        <fullName evidence="2">Uncharacterized protein</fullName>
    </submittedName>
</protein>
<organism evidence="2 3">
    <name type="scientific">Prunus dulcis</name>
    <name type="common">Almond</name>
    <name type="synonym">Amygdalus dulcis</name>
    <dbReference type="NCBI Taxonomy" id="3755"/>
    <lineage>
        <taxon>Eukaryota</taxon>
        <taxon>Viridiplantae</taxon>
        <taxon>Streptophyta</taxon>
        <taxon>Embryophyta</taxon>
        <taxon>Tracheophyta</taxon>
        <taxon>Spermatophyta</taxon>
        <taxon>Magnoliopsida</taxon>
        <taxon>eudicotyledons</taxon>
        <taxon>Gunneridae</taxon>
        <taxon>Pentapetalae</taxon>
        <taxon>rosids</taxon>
        <taxon>fabids</taxon>
        <taxon>Rosales</taxon>
        <taxon>Rosaceae</taxon>
        <taxon>Amygdaloideae</taxon>
        <taxon>Amygdaleae</taxon>
        <taxon>Prunus</taxon>
    </lineage>
</organism>
<dbReference type="EMBL" id="JAJFAZ020000004">
    <property type="protein sequence ID" value="KAI5334492.1"/>
    <property type="molecule type" value="Genomic_DNA"/>
</dbReference>
<name>A0AAD4Z5L8_PRUDU</name>
<dbReference type="AlphaFoldDB" id="A0AAD4Z5L8"/>
<dbReference type="Proteomes" id="UP001054821">
    <property type="component" value="Chromosome 4"/>
</dbReference>